<protein>
    <submittedName>
        <fullName evidence="2">GNAT family N-acetyltransferase</fullName>
    </submittedName>
</protein>
<evidence type="ECO:0000259" key="1">
    <source>
        <dbReference type="PROSITE" id="PS51186"/>
    </source>
</evidence>
<dbReference type="GO" id="GO:0016747">
    <property type="term" value="F:acyltransferase activity, transferring groups other than amino-acyl groups"/>
    <property type="evidence" value="ECO:0007669"/>
    <property type="project" value="InterPro"/>
</dbReference>
<dbReference type="InterPro" id="IPR016181">
    <property type="entry name" value="Acyl_CoA_acyltransferase"/>
</dbReference>
<comment type="caution">
    <text evidence="2">The sequence shown here is derived from an EMBL/GenBank/DDBJ whole genome shotgun (WGS) entry which is preliminary data.</text>
</comment>
<accession>A0A2G1XLR6</accession>
<dbReference type="AlphaFoldDB" id="A0A2G1XLR6"/>
<dbReference type="Proteomes" id="UP000222531">
    <property type="component" value="Unassembled WGS sequence"/>
</dbReference>
<dbReference type="EMBL" id="NHZO01000097">
    <property type="protein sequence ID" value="PHQ52150.1"/>
    <property type="molecule type" value="Genomic_DNA"/>
</dbReference>
<proteinExistence type="predicted"/>
<dbReference type="OrthoDB" id="3846744at2"/>
<keyword evidence="3" id="KW-1185">Reference proteome</keyword>
<name>A0A2G1XLR6_STRCJ</name>
<dbReference type="RefSeq" id="WP_099198708.1">
    <property type="nucleotide sequence ID" value="NZ_JBIRXA010000008.1"/>
</dbReference>
<evidence type="ECO:0000313" key="3">
    <source>
        <dbReference type="Proteomes" id="UP000222531"/>
    </source>
</evidence>
<dbReference type="InterPro" id="IPR000182">
    <property type="entry name" value="GNAT_dom"/>
</dbReference>
<dbReference type="Pfam" id="PF00583">
    <property type="entry name" value="Acetyltransf_1"/>
    <property type="match status" value="1"/>
</dbReference>
<dbReference type="PROSITE" id="PS51186">
    <property type="entry name" value="GNAT"/>
    <property type="match status" value="1"/>
</dbReference>
<keyword evidence="2" id="KW-0808">Transferase</keyword>
<feature type="domain" description="N-acetyltransferase" evidence="1">
    <location>
        <begin position="3"/>
        <end position="160"/>
    </location>
</feature>
<organism evidence="2 3">
    <name type="scientific">Streptomyces cinnamoneus</name>
    <name type="common">Streptoverticillium cinnamoneum</name>
    <dbReference type="NCBI Taxonomy" id="53446"/>
    <lineage>
        <taxon>Bacteria</taxon>
        <taxon>Bacillati</taxon>
        <taxon>Actinomycetota</taxon>
        <taxon>Actinomycetes</taxon>
        <taxon>Kitasatosporales</taxon>
        <taxon>Streptomycetaceae</taxon>
        <taxon>Streptomyces</taxon>
        <taxon>Streptomyces cinnamoneus group</taxon>
    </lineage>
</organism>
<gene>
    <name evidence="2" type="ORF">BLA24_09540</name>
</gene>
<dbReference type="SUPFAM" id="SSF55729">
    <property type="entry name" value="Acyl-CoA N-acyltransferases (Nat)"/>
    <property type="match status" value="1"/>
</dbReference>
<evidence type="ECO:0000313" key="2">
    <source>
        <dbReference type="EMBL" id="PHQ52150.1"/>
    </source>
</evidence>
<dbReference type="Gene3D" id="3.40.630.30">
    <property type="match status" value="1"/>
</dbReference>
<sequence length="380" mass="40974">MTTTLDRATPADIADLRQLYYAVYGPHYPTALGTDPAEMSRLIADPHTLWLVARCTRTGGLAGSAAVHGEPGSRIGRLEGLAVHPEHRAGGLAGALTDELCRRTLGEGRLDSVYATVRTVSAGPQRVVSRNGFRPMGVLPNAVDLSSRESLALYARHSPGVLDRRVPVPEVPAPLVPLLRTAERTLGVDYAHTRATAPLAAPGAPPAGRLEMIEAPGFVRRRFHERFPDAGQWFYPLHTPNALLVADDGRFEVYAYLNRTGRYCALVAAHPGPAAAADYLEPITRTLTRAGTGYVEALLPLAQHGLLSAFLAQGFIPSALYPAMRPETDGDGFHDYVVMTRTAEQIDFRGVVVDAPLQPYLDAYVSAWAATYLPTLEVAP</sequence>
<reference evidence="2 3" key="1">
    <citation type="journal article" date="2017" name="Biochemistry">
        <title>Identification of the Biosynthetic Pathway for the Antibiotic Bicyclomycin.</title>
        <authorList>
            <person name="Patteson J."/>
            <person name="Cai W."/>
            <person name="Johnson R.A."/>
            <person name="Santa Maria K."/>
            <person name="Li B."/>
        </authorList>
    </citation>
    <scope>NUCLEOTIDE SEQUENCE [LARGE SCALE GENOMIC DNA]</scope>
    <source>
        <strain evidence="2 3">ATCC 21532</strain>
    </source>
</reference>